<dbReference type="GO" id="GO:0004814">
    <property type="term" value="F:arginine-tRNA ligase activity"/>
    <property type="evidence" value="ECO:0007669"/>
    <property type="project" value="UniProtKB-UniRule"/>
</dbReference>
<dbReference type="InterPro" id="IPR035684">
    <property type="entry name" value="ArgRS_core"/>
</dbReference>
<dbReference type="Pfam" id="PF00750">
    <property type="entry name" value="tRNA-synt_1d"/>
    <property type="match status" value="1"/>
</dbReference>
<dbReference type="GO" id="GO:0005524">
    <property type="term" value="F:ATP binding"/>
    <property type="evidence" value="ECO:0007669"/>
    <property type="project" value="UniProtKB-UniRule"/>
</dbReference>
<keyword evidence="5 10" id="KW-0547">Nucleotide-binding</keyword>
<dbReference type="PANTHER" id="PTHR11956">
    <property type="entry name" value="ARGINYL-TRNA SYNTHETASE"/>
    <property type="match status" value="1"/>
</dbReference>
<dbReference type="CDD" id="cd00671">
    <property type="entry name" value="ArgRS_core"/>
    <property type="match status" value="1"/>
</dbReference>
<keyword evidence="4 10" id="KW-0436">Ligase</keyword>
<dbReference type="Pfam" id="PF03485">
    <property type="entry name" value="Arg_tRNA_synt_N"/>
    <property type="match status" value="1"/>
</dbReference>
<dbReference type="FunFam" id="1.10.730.10:FF:000008">
    <property type="entry name" value="Arginine--tRNA ligase"/>
    <property type="match status" value="1"/>
</dbReference>
<dbReference type="Gene3D" id="1.10.730.10">
    <property type="entry name" value="Isoleucyl-tRNA Synthetase, Domain 1"/>
    <property type="match status" value="1"/>
</dbReference>
<evidence type="ECO:0000256" key="11">
    <source>
        <dbReference type="RuleBase" id="RU363038"/>
    </source>
</evidence>
<dbReference type="EMBL" id="CP016616">
    <property type="protein sequence ID" value="ANY80815.1"/>
    <property type="molecule type" value="Genomic_DNA"/>
</dbReference>
<reference evidence="14" key="1">
    <citation type="submission" date="2016-07" db="EMBL/GenBank/DDBJ databases">
        <title>Microvirga ossetica sp. nov. a new species of rhizobia isolated from root nodules of the legume species Vicia alpestris Steven originated from North Ossetia region in the Caucasus.</title>
        <authorList>
            <person name="Safronova V.I."/>
            <person name="Kuznetsova I.G."/>
            <person name="Sazanova A.L."/>
            <person name="Belimov A."/>
            <person name="Andronov E."/>
            <person name="Osledkin Y.S."/>
            <person name="Onishchuk O.P."/>
            <person name="Kurchak O.N."/>
            <person name="Shaposhnikov A.I."/>
            <person name="Willems A."/>
            <person name="Tikhonovich I.A."/>
        </authorList>
    </citation>
    <scope>NUCLEOTIDE SEQUENCE [LARGE SCALE GENOMIC DNA]</scope>
    <source>
        <strain evidence="14">V5/3M</strain>
    </source>
</reference>
<dbReference type="PROSITE" id="PS00178">
    <property type="entry name" value="AA_TRNA_LIGASE_I"/>
    <property type="match status" value="1"/>
</dbReference>
<sequence>MNIFGLFEKRVADALGRLAEAGKIPSGLDISRVVVEPPRDPSHGDLATNAAMVLAKEARMNPRALAEILVADLQDDPRVTKVEIAGPGFINIRLAPAVLHEVLRAVVVDSNGYGRTGQGAGAPVNVEYVSANPTGPMHVGHCRGAVFGDALAGLLDFAGYAVTREYYINDAGAQVDVLARSAYLRYREALGQEIGTIPEGLYPGDYLKPVGERLAKEYGPGLLDKPEDEWLPLVRETSIDAMMDMIRDDLAALNIHHEVFYSERSLQLGPVDQVKELITELRGRDLVYMGRLHPPKGQKDEDWEDREQLLFRATAFGDEVDRPLLKSDGSYTYFASDIAYHRSKFERGFASMIDVWGADHGGYVKRMQAAVKAVSDSKADLDVKLCQLVKLLRGGEPVKMSKRSGDFVTLREVVDEVGRDAARFMMIFRKNDATLDFDLAKVVEQSKDNPVFYVQYAHARCASVFRQAGEAFPGADFSAGELAKADLSILSDEAEMDLVHRIAQFPRTIEAAAEAHEPHRVAFYLYDLASAFHSLWNKGKDLPQLRFVNLTDKDSTQARLALVHALKGVLASGLAILGVTAPDEMR</sequence>
<comment type="similarity">
    <text evidence="2 10 11">Belongs to the class-I aminoacyl-tRNA synthetase family.</text>
</comment>
<dbReference type="HAMAP" id="MF_00123">
    <property type="entry name" value="Arg_tRNA_synth"/>
    <property type="match status" value="1"/>
</dbReference>
<evidence type="ECO:0000259" key="12">
    <source>
        <dbReference type="SMART" id="SM00836"/>
    </source>
</evidence>
<dbReference type="Gene3D" id="3.30.1360.70">
    <property type="entry name" value="Arginyl tRNA synthetase N-terminal domain"/>
    <property type="match status" value="1"/>
</dbReference>
<dbReference type="GO" id="GO:0006420">
    <property type="term" value="P:arginyl-tRNA aminoacylation"/>
    <property type="evidence" value="ECO:0007669"/>
    <property type="project" value="UniProtKB-UniRule"/>
</dbReference>
<accession>A0A1B2ELG0</accession>
<evidence type="ECO:0000256" key="3">
    <source>
        <dbReference type="ARBA" id="ARBA00022490"/>
    </source>
</evidence>
<keyword evidence="7 10" id="KW-0648">Protein biosynthesis</keyword>
<evidence type="ECO:0000256" key="4">
    <source>
        <dbReference type="ARBA" id="ARBA00022598"/>
    </source>
</evidence>
<keyword evidence="3 10" id="KW-0963">Cytoplasm</keyword>
<evidence type="ECO:0000256" key="5">
    <source>
        <dbReference type="ARBA" id="ARBA00022741"/>
    </source>
</evidence>
<comment type="catalytic activity">
    <reaction evidence="9 10">
        <text>tRNA(Arg) + L-arginine + ATP = L-arginyl-tRNA(Arg) + AMP + diphosphate</text>
        <dbReference type="Rhea" id="RHEA:20301"/>
        <dbReference type="Rhea" id="RHEA-COMP:9658"/>
        <dbReference type="Rhea" id="RHEA-COMP:9673"/>
        <dbReference type="ChEBI" id="CHEBI:30616"/>
        <dbReference type="ChEBI" id="CHEBI:32682"/>
        <dbReference type="ChEBI" id="CHEBI:33019"/>
        <dbReference type="ChEBI" id="CHEBI:78442"/>
        <dbReference type="ChEBI" id="CHEBI:78513"/>
        <dbReference type="ChEBI" id="CHEBI:456215"/>
        <dbReference type="EC" id="6.1.1.19"/>
    </reaction>
</comment>
<protein>
    <recommendedName>
        <fullName evidence="10">Arginine--tRNA ligase</fullName>
        <ecNumber evidence="10">6.1.1.19</ecNumber>
    </recommendedName>
    <alternativeName>
        <fullName evidence="10">Arginyl-tRNA synthetase</fullName>
        <shortName evidence="10">ArgRS</shortName>
    </alternativeName>
</protein>
<organism evidence="14">
    <name type="scientific">Microvirga ossetica</name>
    <dbReference type="NCBI Taxonomy" id="1882682"/>
    <lineage>
        <taxon>Bacteria</taxon>
        <taxon>Pseudomonadati</taxon>
        <taxon>Pseudomonadota</taxon>
        <taxon>Alphaproteobacteria</taxon>
        <taxon>Hyphomicrobiales</taxon>
        <taxon>Methylobacteriaceae</taxon>
        <taxon>Microvirga</taxon>
    </lineage>
</organism>
<dbReference type="SUPFAM" id="SSF47323">
    <property type="entry name" value="Anticodon-binding domain of a subclass of class I aminoacyl-tRNA synthetases"/>
    <property type="match status" value="1"/>
</dbReference>
<evidence type="ECO:0000313" key="14">
    <source>
        <dbReference type="EMBL" id="ANY80815.1"/>
    </source>
</evidence>
<dbReference type="SUPFAM" id="SSF52374">
    <property type="entry name" value="Nucleotidylyl transferase"/>
    <property type="match status" value="1"/>
</dbReference>
<dbReference type="InterPro" id="IPR036695">
    <property type="entry name" value="Arg-tRNA-synth_N_sf"/>
</dbReference>
<dbReference type="FunFam" id="3.30.1360.70:FF:000003">
    <property type="entry name" value="Arginine--tRNA ligase"/>
    <property type="match status" value="1"/>
</dbReference>
<feature type="short sequence motif" description="'HIGH' region" evidence="10">
    <location>
        <begin position="131"/>
        <end position="141"/>
    </location>
</feature>
<dbReference type="KEGG" id="moc:BB934_23425"/>
<evidence type="ECO:0000259" key="13">
    <source>
        <dbReference type="SMART" id="SM01016"/>
    </source>
</evidence>
<evidence type="ECO:0000256" key="2">
    <source>
        <dbReference type="ARBA" id="ARBA00005594"/>
    </source>
</evidence>
<dbReference type="InterPro" id="IPR008909">
    <property type="entry name" value="DALR_anticod-bd"/>
</dbReference>
<dbReference type="SUPFAM" id="SSF55190">
    <property type="entry name" value="Arginyl-tRNA synthetase (ArgRS), N-terminal 'additional' domain"/>
    <property type="match status" value="1"/>
</dbReference>
<evidence type="ECO:0000256" key="7">
    <source>
        <dbReference type="ARBA" id="ARBA00022917"/>
    </source>
</evidence>
<dbReference type="InterPro" id="IPR009080">
    <property type="entry name" value="tRNAsynth_Ia_anticodon-bd"/>
</dbReference>
<dbReference type="InterPro" id="IPR005148">
    <property type="entry name" value="Arg-tRNA-synth_N"/>
</dbReference>
<feature type="domain" description="Arginyl tRNA synthetase N-terminal" evidence="13">
    <location>
        <begin position="5"/>
        <end position="94"/>
    </location>
</feature>
<dbReference type="PANTHER" id="PTHR11956:SF5">
    <property type="entry name" value="ARGININE--TRNA LIGASE, CYTOPLASMIC"/>
    <property type="match status" value="1"/>
</dbReference>
<dbReference type="NCBIfam" id="TIGR00456">
    <property type="entry name" value="argS"/>
    <property type="match status" value="1"/>
</dbReference>
<dbReference type="SMART" id="SM01016">
    <property type="entry name" value="Arg_tRNA_synt_N"/>
    <property type="match status" value="1"/>
</dbReference>
<dbReference type="Gene3D" id="3.40.50.620">
    <property type="entry name" value="HUPs"/>
    <property type="match status" value="1"/>
</dbReference>
<keyword evidence="8 10" id="KW-0030">Aminoacyl-tRNA synthetase</keyword>
<dbReference type="OrthoDB" id="9803211at2"/>
<name>A0A1B2ELG0_9HYPH</name>
<dbReference type="InterPro" id="IPR001278">
    <property type="entry name" value="Arg-tRNA-ligase"/>
</dbReference>
<dbReference type="GO" id="GO:0005737">
    <property type="term" value="C:cytoplasm"/>
    <property type="evidence" value="ECO:0007669"/>
    <property type="project" value="UniProtKB-SubCell"/>
</dbReference>
<keyword evidence="6 10" id="KW-0067">ATP-binding</keyword>
<dbReference type="Pfam" id="PF05746">
    <property type="entry name" value="DALR_1"/>
    <property type="match status" value="1"/>
</dbReference>
<comment type="subunit">
    <text evidence="10">Monomer.</text>
</comment>
<dbReference type="RefSeq" id="WP_099511886.1">
    <property type="nucleotide sequence ID" value="NZ_CP016616.1"/>
</dbReference>
<dbReference type="InterPro" id="IPR014729">
    <property type="entry name" value="Rossmann-like_a/b/a_fold"/>
</dbReference>
<evidence type="ECO:0000256" key="10">
    <source>
        <dbReference type="HAMAP-Rule" id="MF_00123"/>
    </source>
</evidence>
<gene>
    <name evidence="10" type="primary">argS</name>
    <name evidence="14" type="ORF">BB934_23425</name>
</gene>
<dbReference type="AlphaFoldDB" id="A0A1B2ELG0"/>
<dbReference type="InterPro" id="IPR001412">
    <property type="entry name" value="aa-tRNA-synth_I_CS"/>
</dbReference>
<evidence type="ECO:0000256" key="6">
    <source>
        <dbReference type="ARBA" id="ARBA00022840"/>
    </source>
</evidence>
<feature type="domain" description="DALR anticodon binding" evidence="12">
    <location>
        <begin position="454"/>
        <end position="585"/>
    </location>
</feature>
<evidence type="ECO:0000256" key="9">
    <source>
        <dbReference type="ARBA" id="ARBA00049339"/>
    </source>
</evidence>
<dbReference type="EC" id="6.1.1.19" evidence="10"/>
<evidence type="ECO:0000256" key="8">
    <source>
        <dbReference type="ARBA" id="ARBA00023146"/>
    </source>
</evidence>
<proteinExistence type="inferred from homology"/>
<evidence type="ECO:0000256" key="1">
    <source>
        <dbReference type="ARBA" id="ARBA00004496"/>
    </source>
</evidence>
<dbReference type="PRINTS" id="PR01038">
    <property type="entry name" value="TRNASYNTHARG"/>
</dbReference>
<comment type="subcellular location">
    <subcellularLocation>
        <location evidence="1 10">Cytoplasm</location>
    </subcellularLocation>
</comment>
<dbReference type="SMART" id="SM00836">
    <property type="entry name" value="DALR_1"/>
    <property type="match status" value="1"/>
</dbReference>